<evidence type="ECO:0000256" key="5">
    <source>
        <dbReference type="ARBA" id="ARBA00022525"/>
    </source>
</evidence>
<dbReference type="InterPro" id="IPR000941">
    <property type="entry name" value="Enolase"/>
</dbReference>
<dbReference type="PRINTS" id="PR00148">
    <property type="entry name" value="ENOLASE"/>
</dbReference>
<dbReference type="InterPro" id="IPR020810">
    <property type="entry name" value="Enolase_C"/>
</dbReference>
<evidence type="ECO:0000256" key="7">
    <source>
        <dbReference type="ARBA" id="ARBA00023152"/>
    </source>
</evidence>
<dbReference type="EMBL" id="VMGK01000027">
    <property type="protein sequence ID" value="TSC92441.1"/>
    <property type="molecule type" value="Genomic_DNA"/>
</dbReference>
<evidence type="ECO:0000259" key="10">
    <source>
        <dbReference type="SMART" id="SM01193"/>
    </source>
</evidence>
<keyword evidence="5" id="KW-0964">Secreted</keyword>
<dbReference type="InterPro" id="IPR036849">
    <property type="entry name" value="Enolase-like_C_sf"/>
</dbReference>
<evidence type="ECO:0000313" key="12">
    <source>
        <dbReference type="Proteomes" id="UP000315689"/>
    </source>
</evidence>
<dbReference type="Gene3D" id="3.20.20.120">
    <property type="entry name" value="Enolase-like C-terminal domain"/>
    <property type="match status" value="1"/>
</dbReference>
<gene>
    <name evidence="11" type="ORF">CEN89_697</name>
</gene>
<dbReference type="GO" id="GO:0004634">
    <property type="term" value="F:phosphopyruvate hydratase activity"/>
    <property type="evidence" value="ECO:0007669"/>
    <property type="project" value="UniProtKB-EC"/>
</dbReference>
<dbReference type="SUPFAM" id="SSF51604">
    <property type="entry name" value="Enolase C-terminal domain-like"/>
    <property type="match status" value="1"/>
</dbReference>
<evidence type="ECO:0000256" key="4">
    <source>
        <dbReference type="ARBA" id="ARBA00017068"/>
    </source>
</evidence>
<evidence type="ECO:0000256" key="6">
    <source>
        <dbReference type="ARBA" id="ARBA00022842"/>
    </source>
</evidence>
<dbReference type="Pfam" id="PF00113">
    <property type="entry name" value="Enolase_C"/>
    <property type="match status" value="1"/>
</dbReference>
<dbReference type="GO" id="GO:0000015">
    <property type="term" value="C:phosphopyruvate hydratase complex"/>
    <property type="evidence" value="ECO:0007669"/>
    <property type="project" value="InterPro"/>
</dbReference>
<reference evidence="11 12" key="1">
    <citation type="submission" date="2017-07" db="EMBL/GenBank/DDBJ databases">
        <title>Mechanisms for carbon and nitrogen cycling indicate functional differentiation within the Candidate Phyla Radiation.</title>
        <authorList>
            <person name="Danczak R.E."/>
            <person name="Johnston M.D."/>
            <person name="Kenah C."/>
            <person name="Slattery M."/>
            <person name="Wrighton K.C."/>
            <person name="Wilkins M.J."/>
        </authorList>
    </citation>
    <scope>NUCLEOTIDE SEQUENCE [LARGE SCALE GENOMIC DNA]</scope>
    <source>
        <strain evidence="11">Licking1014_7</strain>
    </source>
</reference>
<dbReference type="InterPro" id="IPR029017">
    <property type="entry name" value="Enolase-like_N"/>
</dbReference>
<organism evidence="11 12">
    <name type="scientific">Candidatus Berkelbacteria bacterium Licking1014_7</name>
    <dbReference type="NCBI Taxonomy" id="2017147"/>
    <lineage>
        <taxon>Bacteria</taxon>
        <taxon>Candidatus Berkelbacteria</taxon>
    </lineage>
</organism>
<feature type="domain" description="Enolase C-terminal TIM barrel" evidence="9">
    <location>
        <begin position="126"/>
        <end position="370"/>
    </location>
</feature>
<comment type="caution">
    <text evidence="11">The sequence shown here is derived from an EMBL/GenBank/DDBJ whole genome shotgun (WGS) entry which is preliminary data.</text>
</comment>
<feature type="domain" description="Enolase N-terminal" evidence="10">
    <location>
        <begin position="3"/>
        <end position="117"/>
    </location>
</feature>
<keyword evidence="7" id="KW-0324">Glycolysis</keyword>
<proteinExistence type="inferred from homology"/>
<dbReference type="PANTHER" id="PTHR11902:SF1">
    <property type="entry name" value="ENOLASE"/>
    <property type="match status" value="1"/>
</dbReference>
<dbReference type="Proteomes" id="UP000315689">
    <property type="component" value="Unassembled WGS sequence"/>
</dbReference>
<evidence type="ECO:0000256" key="2">
    <source>
        <dbReference type="ARBA" id="ARBA00009604"/>
    </source>
</evidence>
<dbReference type="GO" id="GO:0006096">
    <property type="term" value="P:glycolytic process"/>
    <property type="evidence" value="ECO:0007669"/>
    <property type="project" value="UniProtKB-UniPathway"/>
</dbReference>
<evidence type="ECO:0000313" key="11">
    <source>
        <dbReference type="EMBL" id="TSC92441.1"/>
    </source>
</evidence>
<dbReference type="PANTHER" id="PTHR11902">
    <property type="entry name" value="ENOLASE"/>
    <property type="match status" value="1"/>
</dbReference>
<sequence length="371" mass="41992">MKIEKITGKIIKDSAGFRAIASELIFCDRKFLSTVGQGRSRASAEFIQDDPWDGKAKIEGIIYQKIKGRDLDQRQLDKILFALLKNKTIGVNTCLAVSQVFAKAQSSERGQEIWQYLIDEYDLPEAKKIPIFLGVLIEGASHNNFHIKPDIQEYLIASSDLETIFLVDEFLCQALKNEKIKYERGFEGGLAIEAKDEIALNIFSQLKKRQLNFVKFGFDFAAESNNNSSLFVKKVLRQFENSIMEDPFSPSDFTQWQELKNDYPSLVVVADDPTVSDAKKIKAIAPKNVINAVIIKPNQAGTISKTFEAIKVARANNLQIIVSHRSQETDDDILADIAFAASADYFKAGNPNQKQRLVKYKRLEQIWKTRK</sequence>
<evidence type="ECO:0000256" key="8">
    <source>
        <dbReference type="ARBA" id="ARBA00023239"/>
    </source>
</evidence>
<dbReference type="Gene3D" id="3.30.390.10">
    <property type="entry name" value="Enolase-like, N-terminal domain"/>
    <property type="match status" value="1"/>
</dbReference>
<comment type="similarity">
    <text evidence="2">Belongs to the enolase family.</text>
</comment>
<evidence type="ECO:0000256" key="1">
    <source>
        <dbReference type="ARBA" id="ARBA00005031"/>
    </source>
</evidence>
<dbReference type="UniPathway" id="UPA00109">
    <property type="reaction ID" value="UER00187"/>
</dbReference>
<dbReference type="AlphaFoldDB" id="A0A554LHV0"/>
<keyword evidence="8" id="KW-0456">Lyase</keyword>
<dbReference type="GO" id="GO:0000287">
    <property type="term" value="F:magnesium ion binding"/>
    <property type="evidence" value="ECO:0007669"/>
    <property type="project" value="InterPro"/>
</dbReference>
<dbReference type="SUPFAM" id="SSF54826">
    <property type="entry name" value="Enolase N-terminal domain-like"/>
    <property type="match status" value="1"/>
</dbReference>
<dbReference type="SMART" id="SM01192">
    <property type="entry name" value="Enolase_C"/>
    <property type="match status" value="1"/>
</dbReference>
<dbReference type="SMART" id="SM01193">
    <property type="entry name" value="Enolase_N"/>
    <property type="match status" value="1"/>
</dbReference>
<comment type="pathway">
    <text evidence="1">Carbohydrate degradation; glycolysis; pyruvate from D-glyceraldehyde 3-phosphate: step 4/5.</text>
</comment>
<name>A0A554LHV0_9BACT</name>
<dbReference type="EC" id="4.2.1.11" evidence="3"/>
<evidence type="ECO:0000256" key="3">
    <source>
        <dbReference type="ARBA" id="ARBA00012058"/>
    </source>
</evidence>
<protein>
    <recommendedName>
        <fullName evidence="4">Enolase</fullName>
        <ecNumber evidence="3">4.2.1.11</ecNumber>
    </recommendedName>
</protein>
<evidence type="ECO:0000259" key="9">
    <source>
        <dbReference type="SMART" id="SM01192"/>
    </source>
</evidence>
<accession>A0A554LHV0</accession>
<keyword evidence="6" id="KW-0460">Magnesium</keyword>
<dbReference type="InterPro" id="IPR020811">
    <property type="entry name" value="Enolase_N"/>
</dbReference>